<comment type="caution">
    <text evidence="1">The sequence shown here is derived from an EMBL/GenBank/DDBJ whole genome shotgun (WGS) entry which is preliminary data.</text>
</comment>
<sequence>MKYIKTLIIYFLFLGILNAQNQTESYIYESIKFECPTENDTIKALYKSAFEALNTPKYINTAGKIFFNILQIDKSLCDAYFFTGIALTQQEKHQAALSYYYYADSLATNNNSVFKEELAQAALRVNNVGLARKKYEEIIKYFPEDPDGYYGLGLTATTLGDSEEGLKNLEIAEQKYLSEQSWTVQRKNEVWLMKAILLTMEERYKEAIDYFDRCENTFGELEDFNANLALSAYHLYQEKNDEQWKKRCLEALQKLKDKEKLKESFLAIFKFE</sequence>
<organism evidence="1 2">
    <name type="scientific">Myroides indicus</name>
    <dbReference type="NCBI Taxonomy" id="1323422"/>
    <lineage>
        <taxon>Bacteria</taxon>
        <taxon>Pseudomonadati</taxon>
        <taxon>Bacteroidota</taxon>
        <taxon>Flavobacteriia</taxon>
        <taxon>Flavobacteriales</taxon>
        <taxon>Flavobacteriaceae</taxon>
        <taxon>Myroides</taxon>
    </lineage>
</organism>
<dbReference type="Gene3D" id="1.25.40.10">
    <property type="entry name" value="Tetratricopeptide repeat domain"/>
    <property type="match status" value="1"/>
</dbReference>
<dbReference type="EMBL" id="SOAG01000020">
    <property type="protein sequence ID" value="TDS56511.1"/>
    <property type="molecule type" value="Genomic_DNA"/>
</dbReference>
<keyword evidence="2" id="KW-1185">Reference proteome</keyword>
<dbReference type="Proteomes" id="UP000295215">
    <property type="component" value="Unassembled WGS sequence"/>
</dbReference>
<dbReference type="InterPro" id="IPR019734">
    <property type="entry name" value="TPR_rpt"/>
</dbReference>
<dbReference type="AlphaFoldDB" id="A0A4R7ESE0"/>
<dbReference type="SUPFAM" id="SSF48452">
    <property type="entry name" value="TPR-like"/>
    <property type="match status" value="1"/>
</dbReference>
<dbReference type="InterPro" id="IPR011990">
    <property type="entry name" value="TPR-like_helical_dom_sf"/>
</dbReference>
<name>A0A4R7ESE0_9FLAO</name>
<reference evidence="1 2" key="1">
    <citation type="submission" date="2019-03" db="EMBL/GenBank/DDBJ databases">
        <title>Genomic Encyclopedia of Archaeal and Bacterial Type Strains, Phase II (KMG-II): from individual species to whole genera.</title>
        <authorList>
            <person name="Goeker M."/>
        </authorList>
    </citation>
    <scope>NUCLEOTIDE SEQUENCE [LARGE SCALE GENOMIC DNA]</scope>
    <source>
        <strain evidence="1 2">DSM 28213</strain>
    </source>
</reference>
<proteinExistence type="predicted"/>
<protein>
    <submittedName>
        <fullName evidence="1">Tetratricopeptide repeat protein</fullName>
    </submittedName>
</protein>
<evidence type="ECO:0000313" key="1">
    <source>
        <dbReference type="EMBL" id="TDS56511.1"/>
    </source>
</evidence>
<accession>A0A4R7ESE0</accession>
<dbReference type="OrthoDB" id="1251509at2"/>
<evidence type="ECO:0000313" key="2">
    <source>
        <dbReference type="Proteomes" id="UP000295215"/>
    </source>
</evidence>
<dbReference type="Pfam" id="PF13432">
    <property type="entry name" value="TPR_16"/>
    <property type="match status" value="1"/>
</dbReference>
<dbReference type="SMART" id="SM00028">
    <property type="entry name" value="TPR"/>
    <property type="match status" value="4"/>
</dbReference>
<dbReference type="RefSeq" id="WP_133713023.1">
    <property type="nucleotide sequence ID" value="NZ_SOAG01000020.1"/>
</dbReference>
<gene>
    <name evidence="1" type="ORF">C8P70_1204</name>
</gene>